<feature type="signal peptide" evidence="2">
    <location>
        <begin position="1"/>
        <end position="30"/>
    </location>
</feature>
<reference evidence="3" key="1">
    <citation type="submission" date="2020-10" db="EMBL/GenBank/DDBJ databases">
        <title>Diversity and distribution of actinomycetes associated with coral in the coast of Hainan.</title>
        <authorList>
            <person name="Li F."/>
        </authorList>
    </citation>
    <scope>NUCLEOTIDE SEQUENCE</scope>
    <source>
        <strain evidence="3">HNM0983</strain>
    </source>
</reference>
<dbReference type="AlphaFoldDB" id="A0A929FZZ9"/>
<proteinExistence type="predicted"/>
<sequence length="185" mass="20405">MHAPSTIRRTATAGAATAAALLLTAGAAQADLDPERLRQVTDQYLFELELAEFTAVREQQPHPDQLDWTSDSCSLSPDEPLGHDFATSCDRHDFGYRNYTRQERFTEPNRELIDDRFRDDMYSVCGGDPLCRGTADVYHFAVRQFGGVANSTAQAIEMAQIEPGRGADGGFRATDARGERVHLPG</sequence>
<evidence type="ECO:0000256" key="1">
    <source>
        <dbReference type="SAM" id="MobiDB-lite"/>
    </source>
</evidence>
<dbReference type="GO" id="GO:0006644">
    <property type="term" value="P:phospholipid metabolic process"/>
    <property type="evidence" value="ECO:0007669"/>
    <property type="project" value="InterPro"/>
</dbReference>
<evidence type="ECO:0008006" key="5">
    <source>
        <dbReference type="Google" id="ProtNLM"/>
    </source>
</evidence>
<dbReference type="GO" id="GO:0004623">
    <property type="term" value="F:phospholipase A2 activity"/>
    <property type="evidence" value="ECO:0007669"/>
    <property type="project" value="InterPro"/>
</dbReference>
<gene>
    <name evidence="3" type="ORF">IQ251_07480</name>
</gene>
<dbReference type="Pfam" id="PF09056">
    <property type="entry name" value="Phospholip_A2_3"/>
    <property type="match status" value="1"/>
</dbReference>
<dbReference type="Proteomes" id="UP000598360">
    <property type="component" value="Unassembled WGS sequence"/>
</dbReference>
<protein>
    <recommendedName>
        <fullName evidence="5">Phospholipase A2-like protein</fullName>
    </recommendedName>
</protein>
<name>A0A929FZZ9_9PSEU</name>
<comment type="caution">
    <text evidence="3">The sequence shown here is derived from an EMBL/GenBank/DDBJ whole genome shotgun (WGS) entry which is preliminary data.</text>
</comment>
<accession>A0A929FZZ9</accession>
<keyword evidence="4" id="KW-1185">Reference proteome</keyword>
<feature type="chain" id="PRO_5036679279" description="Phospholipase A2-like protein" evidence="2">
    <location>
        <begin position="31"/>
        <end position="185"/>
    </location>
</feature>
<dbReference type="SUPFAM" id="SSF48619">
    <property type="entry name" value="Phospholipase A2, PLA2"/>
    <property type="match status" value="1"/>
</dbReference>
<organism evidence="3 4">
    <name type="scientific">Saccharopolyspora montiporae</name>
    <dbReference type="NCBI Taxonomy" id="2781240"/>
    <lineage>
        <taxon>Bacteria</taxon>
        <taxon>Bacillati</taxon>
        <taxon>Actinomycetota</taxon>
        <taxon>Actinomycetes</taxon>
        <taxon>Pseudonocardiales</taxon>
        <taxon>Pseudonocardiaceae</taxon>
        <taxon>Saccharopolyspora</taxon>
    </lineage>
</organism>
<dbReference type="GO" id="GO:0050482">
    <property type="term" value="P:arachidonate secretion"/>
    <property type="evidence" value="ECO:0007669"/>
    <property type="project" value="InterPro"/>
</dbReference>
<evidence type="ECO:0000313" key="3">
    <source>
        <dbReference type="EMBL" id="MBE9374287.1"/>
    </source>
</evidence>
<dbReference type="InterPro" id="IPR036444">
    <property type="entry name" value="PLipase_A2_dom_sf"/>
</dbReference>
<feature type="region of interest" description="Disordered" evidence="1">
    <location>
        <begin position="164"/>
        <end position="185"/>
    </location>
</feature>
<dbReference type="EMBL" id="JADEYC010000012">
    <property type="protein sequence ID" value="MBE9374287.1"/>
    <property type="molecule type" value="Genomic_DNA"/>
</dbReference>
<evidence type="ECO:0000256" key="2">
    <source>
        <dbReference type="SAM" id="SignalP"/>
    </source>
</evidence>
<evidence type="ECO:0000313" key="4">
    <source>
        <dbReference type="Proteomes" id="UP000598360"/>
    </source>
</evidence>
<dbReference type="Gene3D" id="1.20.90.10">
    <property type="entry name" value="Phospholipase A2 domain"/>
    <property type="match status" value="1"/>
</dbReference>
<dbReference type="InterPro" id="IPR015141">
    <property type="entry name" value="PLipase_A2_prok/fun"/>
</dbReference>
<keyword evidence="2" id="KW-0732">Signal</keyword>
<feature type="compositionally biased region" description="Basic and acidic residues" evidence="1">
    <location>
        <begin position="174"/>
        <end position="185"/>
    </location>
</feature>